<reference evidence="9 10" key="1">
    <citation type="submission" date="2024-04" db="EMBL/GenBank/DDBJ databases">
        <title>Novel genus in family Flammeovirgaceae.</title>
        <authorList>
            <person name="Nguyen T.H."/>
            <person name="Vuong T.Q."/>
            <person name="Le H."/>
            <person name="Kim S.-G."/>
        </authorList>
    </citation>
    <scope>NUCLEOTIDE SEQUENCE [LARGE SCALE GENOMIC DNA]</scope>
    <source>
        <strain evidence="9 10">JCM 23209</strain>
    </source>
</reference>
<comment type="function">
    <text evidence="7">Catalyzes the transfer of the enolpyruvyl moiety of phosphoenolpyruvate (PEP) to the 5-hydroxyl of shikimate-3-phosphate (S3P) to produce enolpyruvyl shikimate-3-phosphate and inorganic phosphate.</text>
</comment>
<dbReference type="Gene3D" id="3.65.10.10">
    <property type="entry name" value="Enolpyruvate transferase domain"/>
    <property type="match status" value="3"/>
</dbReference>
<comment type="caution">
    <text evidence="7">Lacks conserved residue(s) required for the propagation of feature annotation.</text>
</comment>
<dbReference type="GO" id="GO:0005737">
    <property type="term" value="C:cytoplasm"/>
    <property type="evidence" value="ECO:0007669"/>
    <property type="project" value="UniProtKB-SubCell"/>
</dbReference>
<dbReference type="PANTHER" id="PTHR21090:SF5">
    <property type="entry name" value="PENTAFUNCTIONAL AROM POLYPEPTIDE"/>
    <property type="match status" value="1"/>
</dbReference>
<dbReference type="RefSeq" id="WP_346819616.1">
    <property type="nucleotide sequence ID" value="NZ_JBDKWZ010000001.1"/>
</dbReference>
<evidence type="ECO:0000256" key="2">
    <source>
        <dbReference type="ARBA" id="ARBA00009948"/>
    </source>
</evidence>
<accession>A0AAW9S7C9</accession>
<dbReference type="InterPro" id="IPR013792">
    <property type="entry name" value="RNA3'P_cycl/enolpyr_Trfase_a/b"/>
</dbReference>
<dbReference type="InterPro" id="IPR001986">
    <property type="entry name" value="Enolpyruvate_Tfrase_dom"/>
</dbReference>
<comment type="catalytic activity">
    <reaction evidence="6">
        <text>3-phosphoshikimate + phosphoenolpyruvate = 5-O-(1-carboxyvinyl)-3-phosphoshikimate + phosphate</text>
        <dbReference type="Rhea" id="RHEA:21256"/>
        <dbReference type="ChEBI" id="CHEBI:43474"/>
        <dbReference type="ChEBI" id="CHEBI:57701"/>
        <dbReference type="ChEBI" id="CHEBI:58702"/>
        <dbReference type="ChEBI" id="CHEBI:145989"/>
        <dbReference type="EC" id="2.5.1.19"/>
    </reaction>
    <physiologicalReaction direction="left-to-right" evidence="6">
        <dbReference type="Rhea" id="RHEA:21257"/>
    </physiologicalReaction>
</comment>
<dbReference type="CDD" id="cd01556">
    <property type="entry name" value="EPSP_synthase"/>
    <property type="match status" value="1"/>
</dbReference>
<feature type="binding site" evidence="7">
    <location>
        <position position="25"/>
    </location>
    <ligand>
        <name>3-phosphoshikimate</name>
        <dbReference type="ChEBI" id="CHEBI:145989"/>
    </ligand>
</feature>
<comment type="caution">
    <text evidence="9">The sequence shown here is derived from an EMBL/GenBank/DDBJ whole genome shotgun (WGS) entry which is preliminary data.</text>
</comment>
<dbReference type="NCBIfam" id="TIGR01356">
    <property type="entry name" value="aroA"/>
    <property type="match status" value="1"/>
</dbReference>
<feature type="binding site" evidence="7">
    <location>
        <position position="30"/>
    </location>
    <ligand>
        <name>3-phosphoshikimate</name>
        <dbReference type="ChEBI" id="CHEBI:145989"/>
    </ligand>
</feature>
<dbReference type="PANTHER" id="PTHR21090">
    <property type="entry name" value="AROM/DEHYDROQUINATE SYNTHASE"/>
    <property type="match status" value="1"/>
</dbReference>
<dbReference type="Proteomes" id="UP001403385">
    <property type="component" value="Unassembled WGS sequence"/>
</dbReference>
<dbReference type="HAMAP" id="MF_00210">
    <property type="entry name" value="EPSP_synth"/>
    <property type="match status" value="1"/>
</dbReference>
<proteinExistence type="inferred from homology"/>
<evidence type="ECO:0000256" key="4">
    <source>
        <dbReference type="ARBA" id="ARBA00022679"/>
    </source>
</evidence>
<name>A0AAW9S7C9_9BACT</name>
<feature type="binding site" evidence="7">
    <location>
        <position position="148"/>
    </location>
    <ligand>
        <name>3-phosphoshikimate</name>
        <dbReference type="ChEBI" id="CHEBI:145989"/>
    </ligand>
</feature>
<feature type="binding site" evidence="7">
    <location>
        <position position="149"/>
    </location>
    <ligand>
        <name>phosphoenolpyruvate</name>
        <dbReference type="ChEBI" id="CHEBI:58702"/>
    </ligand>
</feature>
<feature type="binding site" evidence="7">
    <location>
        <position position="25"/>
    </location>
    <ligand>
        <name>phosphoenolpyruvate</name>
        <dbReference type="ChEBI" id="CHEBI:58702"/>
    </ligand>
</feature>
<feature type="binding site" evidence="7">
    <location>
        <position position="175"/>
    </location>
    <ligand>
        <name>3-phosphoshikimate</name>
        <dbReference type="ChEBI" id="CHEBI:145989"/>
    </ligand>
</feature>
<feature type="binding site" evidence="7">
    <location>
        <position position="149"/>
    </location>
    <ligand>
        <name>3-phosphoshikimate</name>
        <dbReference type="ChEBI" id="CHEBI:145989"/>
    </ligand>
</feature>
<feature type="domain" description="Enolpyruvate transferase" evidence="8">
    <location>
        <begin position="12"/>
        <end position="61"/>
    </location>
</feature>
<dbReference type="GO" id="GO:0008652">
    <property type="term" value="P:amino acid biosynthetic process"/>
    <property type="evidence" value="ECO:0007669"/>
    <property type="project" value="UniProtKB-KW"/>
</dbReference>
<feature type="active site" description="Proton acceptor" evidence="7">
    <location>
        <position position="290"/>
    </location>
</feature>
<feature type="binding site" evidence="7">
    <location>
        <position position="365"/>
    </location>
    <ligand>
        <name>phosphoenolpyruvate</name>
        <dbReference type="ChEBI" id="CHEBI:58702"/>
    </ligand>
</feature>
<protein>
    <recommendedName>
        <fullName evidence="7">3-phosphoshikimate 1-carboxyvinyltransferase</fullName>
        <ecNumber evidence="7">2.5.1.19</ecNumber>
    </recommendedName>
    <alternativeName>
        <fullName evidence="7">5-enolpyruvylshikimate-3-phosphate synthase</fullName>
        <shortName evidence="7">EPSP synthase</shortName>
        <shortName evidence="7">EPSPS</shortName>
    </alternativeName>
</protein>
<evidence type="ECO:0000256" key="3">
    <source>
        <dbReference type="ARBA" id="ARBA00022605"/>
    </source>
</evidence>
<evidence type="ECO:0000256" key="5">
    <source>
        <dbReference type="ARBA" id="ARBA00023141"/>
    </source>
</evidence>
<dbReference type="EC" id="2.5.1.19" evidence="7"/>
<dbReference type="EMBL" id="JBDKWZ010000001">
    <property type="protein sequence ID" value="MEN7546836.1"/>
    <property type="molecule type" value="Genomic_DNA"/>
</dbReference>
<feature type="domain" description="Enolpyruvate transferase" evidence="8">
    <location>
        <begin position="62"/>
        <end position="398"/>
    </location>
</feature>
<dbReference type="GO" id="GO:0003866">
    <property type="term" value="F:3-phosphoshikimate 1-carboxyvinyltransferase activity"/>
    <property type="evidence" value="ECO:0007669"/>
    <property type="project" value="UniProtKB-UniRule"/>
</dbReference>
<evidence type="ECO:0000259" key="8">
    <source>
        <dbReference type="Pfam" id="PF00275"/>
    </source>
</evidence>
<feature type="binding site" evidence="7">
    <location>
        <position position="317"/>
    </location>
    <ligand>
        <name>3-phosphoshikimate</name>
        <dbReference type="ChEBI" id="CHEBI:145989"/>
    </ligand>
</feature>
<dbReference type="InterPro" id="IPR006264">
    <property type="entry name" value="EPSP_synthase"/>
</dbReference>
<sequence>MTQDSIRLTHSSGKIRAEIPLSSSKSESNRALIIQALAGSGIELDNLAEARDTQTMIRLLKSEDNVLDVLDAGTTMRFLTAYCTATNRETILTGTPRMCDRPIKILVDALCELGAEISYQEKEGYPPLHIKGFQQSTDQVSVRGDVSSQYISALLMVAPTLPLGLTLTLTGTVSSRPYIEMTLQLMSHFGITYGWEENIITIPKQTYQANQYTIESDWSGASYWYSIAALAEEAEIKILRLKENSLQGDSALVELMRALGIQSEFDETGVTLKKIAAAKEFEYDFSHCPDLAQTIAVVCAAKGIKARLTGLHSLRIKETDRIAALQQELRKFGVELEVIGDEEIRVPGNKAQVNGQMVATYDDHRMGMAFAPLALLGEVVIEDPAVVNKSYPSFWKHLELAGFVQNS</sequence>
<comment type="pathway">
    <text evidence="1 7">Metabolic intermediate biosynthesis; chorismate biosynthesis; chorismate from D-erythrose 4-phosphate and phosphoenolpyruvate: step 6/7.</text>
</comment>
<evidence type="ECO:0000256" key="1">
    <source>
        <dbReference type="ARBA" id="ARBA00004811"/>
    </source>
</evidence>
<comment type="subunit">
    <text evidence="7">Monomer.</text>
</comment>
<dbReference type="PIRSF" id="PIRSF000505">
    <property type="entry name" value="EPSPS"/>
    <property type="match status" value="1"/>
</dbReference>
<evidence type="ECO:0000313" key="9">
    <source>
        <dbReference type="EMBL" id="MEN7546836.1"/>
    </source>
</evidence>
<evidence type="ECO:0000256" key="7">
    <source>
        <dbReference type="HAMAP-Rule" id="MF_00210"/>
    </source>
</evidence>
<dbReference type="GO" id="GO:0009073">
    <property type="term" value="P:aromatic amino acid family biosynthetic process"/>
    <property type="evidence" value="ECO:0007669"/>
    <property type="project" value="UniProtKB-KW"/>
</dbReference>
<keyword evidence="5 7" id="KW-0057">Aromatic amino acid biosynthesis</keyword>
<dbReference type="AlphaFoldDB" id="A0AAW9S7C9"/>
<feature type="binding site" evidence="7">
    <location>
        <position position="26"/>
    </location>
    <ligand>
        <name>3-phosphoshikimate</name>
        <dbReference type="ChEBI" id="CHEBI:145989"/>
    </ligand>
</feature>
<comment type="subcellular location">
    <subcellularLocation>
        <location evidence="7">Cytoplasm</location>
    </subcellularLocation>
</comment>
<gene>
    <name evidence="7 9" type="primary">aroA</name>
    <name evidence="9" type="ORF">AAG747_02875</name>
</gene>
<keyword evidence="7" id="KW-0963">Cytoplasm</keyword>
<dbReference type="Pfam" id="PF00275">
    <property type="entry name" value="EPSP_synthase"/>
    <property type="match status" value="2"/>
</dbReference>
<keyword evidence="3 7" id="KW-0028">Amino-acid biosynthesis</keyword>
<organism evidence="9 10">
    <name type="scientific">Rapidithrix thailandica</name>
    <dbReference type="NCBI Taxonomy" id="413964"/>
    <lineage>
        <taxon>Bacteria</taxon>
        <taxon>Pseudomonadati</taxon>
        <taxon>Bacteroidota</taxon>
        <taxon>Cytophagia</taxon>
        <taxon>Cytophagales</taxon>
        <taxon>Flammeovirgaceae</taxon>
        <taxon>Rapidithrix</taxon>
    </lineage>
</organism>
<keyword evidence="4 7" id="KW-0808">Transferase</keyword>
<feature type="binding site" evidence="7">
    <location>
        <position position="321"/>
    </location>
    <ligand>
        <name>phosphoenolpyruvate</name>
        <dbReference type="ChEBI" id="CHEBI:58702"/>
    </ligand>
</feature>
<dbReference type="SUPFAM" id="SSF55205">
    <property type="entry name" value="EPT/RTPC-like"/>
    <property type="match status" value="1"/>
</dbReference>
<evidence type="ECO:0000256" key="6">
    <source>
        <dbReference type="ARBA" id="ARBA00044633"/>
    </source>
</evidence>
<comment type="similarity">
    <text evidence="2 7">Belongs to the EPSP synthase family.</text>
</comment>
<feature type="binding site" evidence="7">
    <location>
        <position position="147"/>
    </location>
    <ligand>
        <name>3-phosphoshikimate</name>
        <dbReference type="ChEBI" id="CHEBI:145989"/>
    </ligand>
</feature>
<evidence type="ECO:0000313" key="10">
    <source>
        <dbReference type="Proteomes" id="UP001403385"/>
    </source>
</evidence>
<feature type="binding site" evidence="7">
    <location>
        <position position="290"/>
    </location>
    <ligand>
        <name>3-phosphoshikimate</name>
        <dbReference type="ChEBI" id="CHEBI:145989"/>
    </ligand>
</feature>
<dbReference type="GO" id="GO:0009423">
    <property type="term" value="P:chorismate biosynthetic process"/>
    <property type="evidence" value="ECO:0007669"/>
    <property type="project" value="UniProtKB-UniRule"/>
</dbReference>
<dbReference type="InterPro" id="IPR036968">
    <property type="entry name" value="Enolpyruvate_Tfrase_sf"/>
</dbReference>
<feature type="binding site" evidence="7">
    <location>
        <position position="73"/>
    </location>
    <ligand>
        <name>phosphoenolpyruvate</name>
        <dbReference type="ChEBI" id="CHEBI:58702"/>
    </ligand>
</feature>
<keyword evidence="10" id="KW-1185">Reference proteome</keyword>
<dbReference type="PROSITE" id="PS00885">
    <property type="entry name" value="EPSP_SYNTHASE_2"/>
    <property type="match status" value="1"/>
</dbReference>
<feature type="binding site" evidence="7">
    <location>
        <position position="389"/>
    </location>
    <ligand>
        <name>phosphoenolpyruvate</name>
        <dbReference type="ChEBI" id="CHEBI:58702"/>
    </ligand>
</feature>
<feature type="binding site" evidence="7">
    <location>
        <position position="101"/>
    </location>
    <ligand>
        <name>phosphoenolpyruvate</name>
        <dbReference type="ChEBI" id="CHEBI:58702"/>
    </ligand>
</feature>
<dbReference type="InterPro" id="IPR023193">
    <property type="entry name" value="EPSP_synthase_CS"/>
</dbReference>